<evidence type="ECO:0000256" key="2">
    <source>
        <dbReference type="SAM" id="SignalP"/>
    </source>
</evidence>
<sequence>MAPLKLLARLAVGIFLLSSPTLIHADADRIHPRNITINLLQNGDSDSQGTPFKGALVKAWWDVVDLARIPASVNWDEPGTLEERFYGADIGSRDDAKEQIQTVFKTIMDLYTSKTTGQIRIACQDMHQDHRTDDEQTTCTNRVPGRKPKLIGGYAFAYGPAHDQGTVVLCAPFFAPGQENLGEVLAELRSHKDQQHDAKVMSGKFTMLLHELTHLPSIEGQQTVVIEDQKFNPKALIPDAAYGLYWVERLADSTKQRARTHLNADTYAWYASEKYFEAFFGTPDAYNQPRVDPDPPAPAPAQDQPDQPTKALNIVLENSRHGVPGDADFYDRMEWLLFSVAYGTGSLCATDQSPARYPTDGTITQLIHAELLHGTFAVKTQDGDCEYKNDGTGNPGALWCGGTAHSCREQADLRKGREADHYCAELGKSITGSVEQRAAVVCEW</sequence>
<feature type="chain" id="PRO_5042553064" evidence="2">
    <location>
        <begin position="26"/>
        <end position="444"/>
    </location>
</feature>
<keyword evidence="2" id="KW-0732">Signal</keyword>
<comment type="caution">
    <text evidence="3">The sequence shown here is derived from an EMBL/GenBank/DDBJ whole genome shotgun (WGS) entry which is preliminary data.</text>
</comment>
<evidence type="ECO:0000313" key="4">
    <source>
        <dbReference type="Proteomes" id="UP001295740"/>
    </source>
</evidence>
<accession>A0AAI8VNR7</accession>
<evidence type="ECO:0000313" key="3">
    <source>
        <dbReference type="EMBL" id="CAJ2507826.1"/>
    </source>
</evidence>
<feature type="region of interest" description="Disordered" evidence="1">
    <location>
        <begin position="286"/>
        <end position="307"/>
    </location>
</feature>
<dbReference type="EMBL" id="CAUWAG010000010">
    <property type="protein sequence ID" value="CAJ2507826.1"/>
    <property type="molecule type" value="Genomic_DNA"/>
</dbReference>
<reference evidence="3" key="1">
    <citation type="submission" date="2023-10" db="EMBL/GenBank/DDBJ databases">
        <authorList>
            <person name="Hackl T."/>
        </authorList>
    </citation>
    <scope>NUCLEOTIDE SEQUENCE</scope>
</reference>
<dbReference type="AlphaFoldDB" id="A0AAI8VNR7"/>
<dbReference type="GO" id="GO:0008237">
    <property type="term" value="F:metallopeptidase activity"/>
    <property type="evidence" value="ECO:0007669"/>
    <property type="project" value="InterPro"/>
</dbReference>
<organism evidence="3 4">
    <name type="scientific">Anthostomella pinea</name>
    <dbReference type="NCBI Taxonomy" id="933095"/>
    <lineage>
        <taxon>Eukaryota</taxon>
        <taxon>Fungi</taxon>
        <taxon>Dikarya</taxon>
        <taxon>Ascomycota</taxon>
        <taxon>Pezizomycotina</taxon>
        <taxon>Sordariomycetes</taxon>
        <taxon>Xylariomycetidae</taxon>
        <taxon>Xylariales</taxon>
        <taxon>Xylariaceae</taxon>
        <taxon>Anthostomella</taxon>
    </lineage>
</organism>
<dbReference type="Gene3D" id="3.40.390.10">
    <property type="entry name" value="Collagenase (Catalytic Domain)"/>
    <property type="match status" value="1"/>
</dbReference>
<feature type="signal peptide" evidence="2">
    <location>
        <begin position="1"/>
        <end position="25"/>
    </location>
</feature>
<dbReference type="SUPFAM" id="SSF55486">
    <property type="entry name" value="Metalloproteases ('zincins'), catalytic domain"/>
    <property type="match status" value="1"/>
</dbReference>
<gene>
    <name evidence="3" type="ORF">KHLLAP_LOCUS8294</name>
</gene>
<name>A0AAI8VNR7_9PEZI</name>
<keyword evidence="4" id="KW-1185">Reference proteome</keyword>
<proteinExistence type="predicted"/>
<evidence type="ECO:0000256" key="1">
    <source>
        <dbReference type="SAM" id="MobiDB-lite"/>
    </source>
</evidence>
<dbReference type="Proteomes" id="UP001295740">
    <property type="component" value="Unassembled WGS sequence"/>
</dbReference>
<dbReference type="InterPro" id="IPR024079">
    <property type="entry name" value="MetalloPept_cat_dom_sf"/>
</dbReference>
<protein>
    <submittedName>
        <fullName evidence="3">Uu.00g090120.m01.CDS01</fullName>
    </submittedName>
</protein>